<dbReference type="Proteomes" id="UP000748531">
    <property type="component" value="Unassembled WGS sequence"/>
</dbReference>
<dbReference type="AlphaFoldDB" id="A0A8J4T200"/>
<evidence type="ECO:0000256" key="1">
    <source>
        <dbReference type="SAM" id="MobiDB-lite"/>
    </source>
</evidence>
<evidence type="ECO:0000313" key="3">
    <source>
        <dbReference type="Proteomes" id="UP000748531"/>
    </source>
</evidence>
<feature type="region of interest" description="Disordered" evidence="1">
    <location>
        <begin position="1"/>
        <end position="33"/>
    </location>
</feature>
<dbReference type="OrthoDB" id="6282460at2759"/>
<reference evidence="2" key="1">
    <citation type="submission" date="2019-05" db="EMBL/GenBank/DDBJ databases">
        <title>Annotation for the trematode Paragonimus heterotremus.</title>
        <authorList>
            <person name="Choi Y.-J."/>
        </authorList>
    </citation>
    <scope>NUCLEOTIDE SEQUENCE</scope>
    <source>
        <strain evidence="2">LC</strain>
    </source>
</reference>
<proteinExistence type="predicted"/>
<keyword evidence="3" id="KW-1185">Reference proteome</keyword>
<evidence type="ECO:0000313" key="2">
    <source>
        <dbReference type="EMBL" id="KAF5396613.1"/>
    </source>
</evidence>
<gene>
    <name evidence="2" type="ORF">PHET_10330</name>
</gene>
<name>A0A8J4T200_9TREM</name>
<organism evidence="2 3">
    <name type="scientific">Paragonimus heterotremus</name>
    <dbReference type="NCBI Taxonomy" id="100268"/>
    <lineage>
        <taxon>Eukaryota</taxon>
        <taxon>Metazoa</taxon>
        <taxon>Spiralia</taxon>
        <taxon>Lophotrochozoa</taxon>
        <taxon>Platyhelminthes</taxon>
        <taxon>Trematoda</taxon>
        <taxon>Digenea</taxon>
        <taxon>Plagiorchiida</taxon>
        <taxon>Troglotremata</taxon>
        <taxon>Troglotrematidae</taxon>
        <taxon>Paragonimus</taxon>
    </lineage>
</organism>
<comment type="caution">
    <text evidence="2">The sequence shown here is derived from an EMBL/GenBank/DDBJ whole genome shotgun (WGS) entry which is preliminary data.</text>
</comment>
<accession>A0A8J4T200</accession>
<sequence length="382" mass="41788">MSPKYTSRSNPVSRQSTPFHSSNKNRPQQPVRCSRDMCNVNTPNVHPNDRYGAVVRKTSITDTLETDGSCRSCELETRMLRDHIVFLRTQLQAQYKAAQAEAKLRQLHSKAIEFLLKEVQELKTWRESVCAQIPSAMINSSSGDSSAPAKPIESHGAAPILLPQRCTSPTQSKVADSALISPRGDVPRNEIAQPAQSAKLSVSRPAHCMADALNPSGEVLYSLSVPAAADPPPSGFPEHQEMIIKVYASDEDEDSDINLSATTLFQASNHQLNRTIRIGSGTDKQLSEPISGSKKMSTVFEPQSVFNGVANSTEDLTEMELVRQAAMQVMEFGASYSDAEGEDEIQSHPESGRSSVEPDSLTEVNTKLPIHRQIDSLNSHCC</sequence>
<feature type="compositionally biased region" description="Polar residues" evidence="1">
    <location>
        <begin position="1"/>
        <end position="28"/>
    </location>
</feature>
<dbReference type="EMBL" id="LUCH01007755">
    <property type="protein sequence ID" value="KAF5396613.1"/>
    <property type="molecule type" value="Genomic_DNA"/>
</dbReference>
<protein>
    <submittedName>
        <fullName evidence="2">Uncharacterized protein</fullName>
    </submittedName>
</protein>
<feature type="region of interest" description="Disordered" evidence="1">
    <location>
        <begin position="337"/>
        <end position="367"/>
    </location>
</feature>